<dbReference type="EC" id="1.8.1.4" evidence="11"/>
<feature type="binding site" evidence="9">
    <location>
        <position position="81"/>
    </location>
    <ligand>
        <name>FAD</name>
        <dbReference type="ChEBI" id="CHEBI:57692"/>
    </ligand>
</feature>
<dbReference type="GO" id="GO:0005739">
    <property type="term" value="C:mitochondrion"/>
    <property type="evidence" value="ECO:0007669"/>
    <property type="project" value="TreeGrafter"/>
</dbReference>
<organism evidence="14 15">
    <name type="scientific">Plasmodium vinckei petteri</name>
    <dbReference type="NCBI Taxonomy" id="138298"/>
    <lineage>
        <taxon>Eukaryota</taxon>
        <taxon>Sar</taxon>
        <taxon>Alveolata</taxon>
        <taxon>Apicomplexa</taxon>
        <taxon>Aconoidasida</taxon>
        <taxon>Haemosporida</taxon>
        <taxon>Plasmodiidae</taxon>
        <taxon>Plasmodium</taxon>
        <taxon>Plasmodium (Vinckeia)</taxon>
    </lineage>
</organism>
<feature type="binding site" evidence="9">
    <location>
        <begin position="174"/>
        <end position="176"/>
    </location>
    <ligand>
        <name>FAD</name>
        <dbReference type="ChEBI" id="CHEBI:57692"/>
    </ligand>
</feature>
<dbReference type="Gene3D" id="3.50.50.60">
    <property type="entry name" value="FAD/NAD(P)-binding domain"/>
    <property type="match status" value="2"/>
</dbReference>
<reference evidence="14 15" key="1">
    <citation type="submission" date="2013-02" db="EMBL/GenBank/DDBJ databases">
        <title>The Genome Sequence of Plasmodium vinckei petteri CR.</title>
        <authorList>
            <consortium name="The Broad Institute Genome Sequencing Platform"/>
            <consortium name="The Broad Institute Genome Sequencing Center for Infectious Disease"/>
            <person name="Neafsey D."/>
            <person name="Cheeseman I."/>
            <person name="Volkman S."/>
            <person name="Adams J."/>
            <person name="Walker B."/>
            <person name="Young S.K."/>
            <person name="Zeng Q."/>
            <person name="Gargeya S."/>
            <person name="Fitzgerald M."/>
            <person name="Haas B."/>
            <person name="Abouelleil A."/>
            <person name="Alvarado L."/>
            <person name="Arachchi H.M."/>
            <person name="Berlin A.M."/>
            <person name="Chapman S.B."/>
            <person name="Dewar J."/>
            <person name="Goldberg J."/>
            <person name="Griggs A."/>
            <person name="Gujja S."/>
            <person name="Hansen M."/>
            <person name="Howarth C."/>
            <person name="Imamovic A."/>
            <person name="Larimer J."/>
            <person name="McCowan C."/>
            <person name="Murphy C."/>
            <person name="Neiman D."/>
            <person name="Pearson M."/>
            <person name="Priest M."/>
            <person name="Roberts A."/>
            <person name="Saif S."/>
            <person name="Shea T."/>
            <person name="Sisk P."/>
            <person name="Sykes S."/>
            <person name="Wortman J."/>
            <person name="Nusbaum C."/>
            <person name="Birren B."/>
        </authorList>
    </citation>
    <scope>NUCLEOTIDE SEQUENCE [LARGE SCALE GENOMIC DNA]</scope>
    <source>
        <strain evidence="14 15">CR</strain>
    </source>
</reference>
<dbReference type="GO" id="GO:0050660">
    <property type="term" value="F:flavin adenine dinucleotide binding"/>
    <property type="evidence" value="ECO:0007669"/>
    <property type="project" value="InterPro"/>
</dbReference>
<feature type="binding site" evidence="9">
    <location>
        <begin position="370"/>
        <end position="373"/>
    </location>
    <ligand>
        <name>FAD</name>
        <dbReference type="ChEBI" id="CHEBI:57692"/>
    </ligand>
</feature>
<keyword evidence="5 9" id="KW-0520">NAD</keyword>
<feature type="binding site" evidence="9">
    <location>
        <position position="251"/>
    </location>
    <ligand>
        <name>NAD(+)</name>
        <dbReference type="ChEBI" id="CHEBI:57540"/>
    </ligand>
</feature>
<evidence type="ECO:0000256" key="7">
    <source>
        <dbReference type="ARBA" id="ARBA00023284"/>
    </source>
</evidence>
<dbReference type="Gene3D" id="3.30.390.30">
    <property type="match status" value="1"/>
</dbReference>
<evidence type="ECO:0000256" key="5">
    <source>
        <dbReference type="ARBA" id="ARBA00023027"/>
    </source>
</evidence>
<comment type="miscellaneous">
    <text evidence="11">The active site is a redox-active disulfide bond.</text>
</comment>
<keyword evidence="2 11" id="KW-0285">Flavoprotein</keyword>
<feature type="domain" description="Pyridine nucleotide-disulphide oxidoreductase dimerisation" evidence="12">
    <location>
        <begin position="405"/>
        <end position="513"/>
    </location>
</feature>
<dbReference type="PANTHER" id="PTHR22912:SF223">
    <property type="entry name" value="DIHYDROLIPOYL DEHYDROGENASE 1, MITOCHONDRIAL"/>
    <property type="match status" value="1"/>
</dbReference>
<keyword evidence="9" id="KW-0547">Nucleotide-binding</keyword>
<keyword evidence="6" id="KW-1015">Disulfide bond</keyword>
<dbReference type="Pfam" id="PF02852">
    <property type="entry name" value="Pyr_redox_dim"/>
    <property type="match status" value="1"/>
</dbReference>
<feature type="binding site" evidence="9">
    <location>
        <position position="364"/>
    </location>
    <ligand>
        <name>FAD</name>
        <dbReference type="ChEBI" id="CHEBI:57692"/>
    </ligand>
</feature>
<keyword evidence="3 9" id="KW-0274">FAD</keyword>
<evidence type="ECO:0000256" key="6">
    <source>
        <dbReference type="ARBA" id="ARBA00023157"/>
    </source>
</evidence>
<evidence type="ECO:0000259" key="13">
    <source>
        <dbReference type="Pfam" id="PF07992"/>
    </source>
</evidence>
<dbReference type="PROSITE" id="PS00076">
    <property type="entry name" value="PYRIDINE_REDOX_1"/>
    <property type="match status" value="1"/>
</dbReference>
<proteinExistence type="inferred from homology"/>
<dbReference type="GO" id="GO:0045252">
    <property type="term" value="C:oxoglutarate dehydrogenase complex"/>
    <property type="evidence" value="ECO:0007669"/>
    <property type="project" value="TreeGrafter"/>
</dbReference>
<evidence type="ECO:0000256" key="10">
    <source>
        <dbReference type="PIRSR" id="PIRSR000350-4"/>
    </source>
</evidence>
<dbReference type="InterPro" id="IPR023753">
    <property type="entry name" value="FAD/NAD-binding_dom"/>
</dbReference>
<dbReference type="eggNOG" id="KOG1335">
    <property type="taxonomic scope" value="Eukaryota"/>
</dbReference>
<sequence length="524" mass="58690">MPFKGSVNLLYFLQNDCVNENIYHILFFFPFYSYDVIVIGGGPGGYVCSIRCGQNKLKVLNVNEDKKLGGTCLNRGCIPSKSLLHIAHNYYESKNKFKECGILVDNVKLDIEQLHKHKNKCMGTLADGISFLYKKNNVKHIIGRGSIVDGNTILVETESEGQKKYTAERIVIATGSKPIEIPLKKLDDNNINDIENVKDILEYDHKLLQTSDDILNFKEIPKTMSIIGGGVIGLEIGSVFSKFGSDVTVYEYNSRLCGFLDPDVSKVLQKVLEKIKIKFMFNTSIIGGNLNTSNNEAILYARDNKTNQIKKVKSDIVLVCVGRKANLENINLENLSIELNKNKKIQVDEYFNVKSQPTIKAIGDAIDGAMLAHKAEEEGYIVADMIFNELKNNKKKKNHINYDLIPSVIYTHPEVASVGYTEEKCKELKLNYKAVSFPFAANSRSRTIDDYDGLIKLIVEKDTNVILGSQIIGNNASELILPLSIYASHKGTSKNLSKIIYPHPTFSEVIKEVALQSFDKAIHM</sequence>
<comment type="catalytic activity">
    <reaction evidence="11">
        <text>N(6)-[(R)-dihydrolipoyl]-L-lysyl-[protein] + NAD(+) = N(6)-[(R)-lipoyl]-L-lysyl-[protein] + NADH + H(+)</text>
        <dbReference type="Rhea" id="RHEA:15045"/>
        <dbReference type="Rhea" id="RHEA-COMP:10474"/>
        <dbReference type="Rhea" id="RHEA-COMP:10475"/>
        <dbReference type="ChEBI" id="CHEBI:15378"/>
        <dbReference type="ChEBI" id="CHEBI:57540"/>
        <dbReference type="ChEBI" id="CHEBI:57945"/>
        <dbReference type="ChEBI" id="CHEBI:83099"/>
        <dbReference type="ChEBI" id="CHEBI:83100"/>
        <dbReference type="EC" id="1.8.1.4"/>
    </reaction>
</comment>
<evidence type="ECO:0000256" key="11">
    <source>
        <dbReference type="RuleBase" id="RU003692"/>
    </source>
</evidence>
<dbReference type="InterPro" id="IPR006258">
    <property type="entry name" value="Lipoamide_DH"/>
</dbReference>
<dbReference type="SUPFAM" id="SSF51905">
    <property type="entry name" value="FAD/NAD(P)-binding domain"/>
    <property type="match status" value="1"/>
</dbReference>
<evidence type="ECO:0000256" key="2">
    <source>
        <dbReference type="ARBA" id="ARBA00022630"/>
    </source>
</evidence>
<feature type="binding site" evidence="9">
    <location>
        <position position="322"/>
    </location>
    <ligand>
        <name>NAD(+)</name>
        <dbReference type="ChEBI" id="CHEBI:57540"/>
    </ligand>
</feature>
<dbReference type="PRINTS" id="PR00411">
    <property type="entry name" value="PNDRDTASEI"/>
</dbReference>
<dbReference type="InterPro" id="IPR012999">
    <property type="entry name" value="Pyr_OxRdtase_I_AS"/>
</dbReference>
<evidence type="ECO:0000256" key="8">
    <source>
        <dbReference type="PIRSR" id="PIRSR000350-2"/>
    </source>
</evidence>
<feature type="domain" description="FAD/NAD(P)-binding" evidence="13">
    <location>
        <begin position="34"/>
        <end position="379"/>
    </location>
</feature>
<evidence type="ECO:0000256" key="9">
    <source>
        <dbReference type="PIRSR" id="PIRSR000350-3"/>
    </source>
</evidence>
<evidence type="ECO:0000256" key="4">
    <source>
        <dbReference type="ARBA" id="ARBA00023002"/>
    </source>
</evidence>
<protein>
    <recommendedName>
        <fullName evidence="11">Dihydrolipoyl dehydrogenase</fullName>
        <ecNumber evidence="11">1.8.1.4</ecNumber>
    </recommendedName>
</protein>
<comment type="cofactor">
    <cofactor evidence="9 11">
        <name>FAD</name>
        <dbReference type="ChEBI" id="CHEBI:57692"/>
    </cofactor>
    <text evidence="9 11">Binds 1 FAD per subunit.</text>
</comment>
<evidence type="ECO:0000313" key="15">
    <source>
        <dbReference type="Proteomes" id="UP000030659"/>
    </source>
</evidence>
<dbReference type="GO" id="GO:0004148">
    <property type="term" value="F:dihydrolipoyl dehydrogenase (NADH) activity"/>
    <property type="evidence" value="ECO:0007669"/>
    <property type="project" value="UniProtKB-EC"/>
</dbReference>
<dbReference type="FunFam" id="3.30.390.30:FF:000001">
    <property type="entry name" value="Dihydrolipoyl dehydrogenase"/>
    <property type="match status" value="1"/>
</dbReference>
<evidence type="ECO:0000256" key="1">
    <source>
        <dbReference type="ARBA" id="ARBA00007532"/>
    </source>
</evidence>
<evidence type="ECO:0000259" key="12">
    <source>
        <dbReference type="Pfam" id="PF02852"/>
    </source>
</evidence>
<feature type="binding site" evidence="9">
    <location>
        <begin position="228"/>
        <end position="235"/>
    </location>
    <ligand>
        <name>NAD(+)</name>
        <dbReference type="ChEBI" id="CHEBI:57540"/>
    </ligand>
</feature>
<dbReference type="PIRSF" id="PIRSF000350">
    <property type="entry name" value="Mercury_reductase_MerA"/>
    <property type="match status" value="1"/>
</dbReference>
<dbReference type="SUPFAM" id="SSF55424">
    <property type="entry name" value="FAD/NAD-linked reductases, dimerisation (C-terminal) domain"/>
    <property type="match status" value="1"/>
</dbReference>
<dbReference type="PANTHER" id="PTHR22912">
    <property type="entry name" value="DISULFIDE OXIDOREDUCTASE"/>
    <property type="match status" value="1"/>
</dbReference>
<gene>
    <name evidence="14" type="ORF">YYG_00499</name>
</gene>
<comment type="similarity">
    <text evidence="1 11">Belongs to the class-I pyridine nucleotide-disulfide oxidoreductase family.</text>
</comment>
<dbReference type="Proteomes" id="UP000030659">
    <property type="component" value="Unassembled WGS sequence"/>
</dbReference>
<dbReference type="InterPro" id="IPR004099">
    <property type="entry name" value="Pyr_nucl-diS_OxRdtase_dimer"/>
</dbReference>
<dbReference type="AlphaFoldDB" id="W7AT11"/>
<dbReference type="Pfam" id="PF07992">
    <property type="entry name" value="Pyr_redox_2"/>
    <property type="match status" value="1"/>
</dbReference>
<dbReference type="PRINTS" id="PR00368">
    <property type="entry name" value="FADPNR"/>
</dbReference>
<dbReference type="GO" id="GO:0006103">
    <property type="term" value="P:2-oxoglutarate metabolic process"/>
    <property type="evidence" value="ECO:0007669"/>
    <property type="project" value="TreeGrafter"/>
</dbReference>
<dbReference type="EMBL" id="KI965394">
    <property type="protein sequence ID" value="EUD74548.1"/>
    <property type="molecule type" value="Genomic_DNA"/>
</dbReference>
<dbReference type="InterPro" id="IPR016156">
    <property type="entry name" value="FAD/NAD-linked_Rdtase_dimer_sf"/>
</dbReference>
<keyword evidence="4 11" id="KW-0560">Oxidoreductase</keyword>
<feature type="active site" description="Proton acceptor" evidence="8">
    <location>
        <position position="503"/>
    </location>
</feature>
<dbReference type="InterPro" id="IPR050151">
    <property type="entry name" value="Class-I_Pyr_Nuc-Dis_Oxidored"/>
</dbReference>
<evidence type="ECO:0000313" key="14">
    <source>
        <dbReference type="EMBL" id="EUD74548.1"/>
    </source>
</evidence>
<feature type="disulfide bond" description="Redox-active" evidence="10">
    <location>
        <begin position="72"/>
        <end position="77"/>
    </location>
</feature>
<dbReference type="InterPro" id="IPR036188">
    <property type="entry name" value="FAD/NAD-bd_sf"/>
</dbReference>
<feature type="binding site" evidence="9">
    <location>
        <position position="145"/>
    </location>
    <ligand>
        <name>FAD</name>
        <dbReference type="ChEBI" id="CHEBI:57692"/>
    </ligand>
</feature>
<name>W7AT11_PLAVN</name>
<dbReference type="NCBIfam" id="TIGR01350">
    <property type="entry name" value="lipoamide_DH"/>
    <property type="match status" value="1"/>
</dbReference>
<evidence type="ECO:0000256" key="3">
    <source>
        <dbReference type="ARBA" id="ARBA00022827"/>
    </source>
</evidence>
<dbReference type="InterPro" id="IPR001100">
    <property type="entry name" value="Pyr_nuc-diS_OxRdtase"/>
</dbReference>
<keyword evidence="7 11" id="KW-0676">Redox-active center</keyword>
<accession>W7AT11</accession>